<accession>A0A4U1BSS1</accession>
<dbReference type="OrthoDB" id="9786188at2"/>
<sequence length="200" mass="22367">MILRSLFLIFILFFPSFSFANSVSILILGDSLSASYGMSEKEGWVHQLNQELDDYELINVSVSGETTGGALRRLPKLLETHQPDWVFVELGGNDGLRGFPPSLLKSNLTKIIDASISSGSGVLLSEVMIPPNYGPRYTQAFEAVYEQLHQELEVPLVPFFMIDIAPNPELMQRDGIHPNRQAQPIIVDFMKRELVKALSM</sequence>
<dbReference type="EMBL" id="SWCJ01000001">
    <property type="protein sequence ID" value="TKB58189.1"/>
    <property type="molecule type" value="Genomic_DNA"/>
</dbReference>
<proteinExistence type="predicted"/>
<dbReference type="AlphaFoldDB" id="A0A4U1BSS1"/>
<evidence type="ECO:0000313" key="3">
    <source>
        <dbReference type="Proteomes" id="UP000305675"/>
    </source>
</evidence>
<feature type="domain" description="SGNH hydrolase-type esterase" evidence="1">
    <location>
        <begin position="27"/>
        <end position="181"/>
    </location>
</feature>
<dbReference type="PANTHER" id="PTHR30383:SF24">
    <property type="entry name" value="THIOESTERASE 1_PROTEASE 1_LYSOPHOSPHOLIPASE L1"/>
    <property type="match status" value="1"/>
</dbReference>
<dbReference type="Gene3D" id="3.40.50.1110">
    <property type="entry name" value="SGNH hydrolase"/>
    <property type="match status" value="1"/>
</dbReference>
<organism evidence="2 3">
    <name type="scientific">Ferrimonas aestuarii</name>
    <dbReference type="NCBI Taxonomy" id="2569539"/>
    <lineage>
        <taxon>Bacteria</taxon>
        <taxon>Pseudomonadati</taxon>
        <taxon>Pseudomonadota</taxon>
        <taxon>Gammaproteobacteria</taxon>
        <taxon>Alteromonadales</taxon>
        <taxon>Ferrimonadaceae</taxon>
        <taxon>Ferrimonas</taxon>
    </lineage>
</organism>
<comment type="caution">
    <text evidence="2">The sequence shown here is derived from an EMBL/GenBank/DDBJ whole genome shotgun (WGS) entry which is preliminary data.</text>
</comment>
<name>A0A4U1BSS1_9GAMM</name>
<gene>
    <name evidence="2" type="ORF">FCL42_00035</name>
</gene>
<dbReference type="RefSeq" id="WP_136861337.1">
    <property type="nucleotide sequence ID" value="NZ_SWCJ01000001.1"/>
</dbReference>
<protein>
    <submittedName>
        <fullName evidence="2">Arylesterase</fullName>
    </submittedName>
</protein>
<dbReference type="Pfam" id="PF13472">
    <property type="entry name" value="Lipase_GDSL_2"/>
    <property type="match status" value="1"/>
</dbReference>
<keyword evidence="3" id="KW-1185">Reference proteome</keyword>
<dbReference type="SUPFAM" id="SSF52266">
    <property type="entry name" value="SGNH hydrolase"/>
    <property type="match status" value="1"/>
</dbReference>
<dbReference type="InterPro" id="IPR051532">
    <property type="entry name" value="Ester_Hydrolysis_Enzymes"/>
</dbReference>
<dbReference type="InterPro" id="IPR013830">
    <property type="entry name" value="SGNH_hydro"/>
</dbReference>
<reference evidence="2 3" key="1">
    <citation type="submission" date="2019-04" db="EMBL/GenBank/DDBJ databases">
        <authorList>
            <person name="Hwang J.C."/>
        </authorList>
    </citation>
    <scope>NUCLEOTIDE SEQUENCE [LARGE SCALE GENOMIC DNA]</scope>
    <source>
        <strain evidence="2 3">IMCC35002</strain>
    </source>
</reference>
<dbReference type="Proteomes" id="UP000305675">
    <property type="component" value="Unassembled WGS sequence"/>
</dbReference>
<evidence type="ECO:0000313" key="2">
    <source>
        <dbReference type="EMBL" id="TKB58189.1"/>
    </source>
</evidence>
<dbReference type="InterPro" id="IPR036514">
    <property type="entry name" value="SGNH_hydro_sf"/>
</dbReference>
<dbReference type="GO" id="GO:0004622">
    <property type="term" value="F:phosphatidylcholine lysophospholipase activity"/>
    <property type="evidence" value="ECO:0007669"/>
    <property type="project" value="TreeGrafter"/>
</dbReference>
<dbReference type="CDD" id="cd01822">
    <property type="entry name" value="Lysophospholipase_L1_like"/>
    <property type="match status" value="1"/>
</dbReference>
<evidence type="ECO:0000259" key="1">
    <source>
        <dbReference type="Pfam" id="PF13472"/>
    </source>
</evidence>
<dbReference type="PANTHER" id="PTHR30383">
    <property type="entry name" value="THIOESTERASE 1/PROTEASE 1/LYSOPHOSPHOLIPASE L1"/>
    <property type="match status" value="1"/>
</dbReference>